<comment type="caution">
    <text evidence="1">The sequence shown here is derived from an EMBL/GenBank/DDBJ whole genome shotgun (WGS) entry which is preliminary data.</text>
</comment>
<dbReference type="InterPro" id="IPR010260">
    <property type="entry name" value="AlpA"/>
</dbReference>
<evidence type="ECO:0000313" key="2">
    <source>
        <dbReference type="Proteomes" id="UP000007374"/>
    </source>
</evidence>
<dbReference type="PATRIC" id="fig|1231190.3.peg.1173"/>
<dbReference type="PANTHER" id="PTHR36154:SF1">
    <property type="entry name" value="DNA-BINDING TRANSCRIPTIONAL ACTIVATOR ALPA"/>
    <property type="match status" value="1"/>
</dbReference>
<dbReference type="EMBL" id="AMSI01000003">
    <property type="protein sequence ID" value="EKF43478.1"/>
    <property type="molecule type" value="Genomic_DNA"/>
</dbReference>
<dbReference type="Gene3D" id="1.10.238.160">
    <property type="match status" value="1"/>
</dbReference>
<proteinExistence type="predicted"/>
<accession>K2N7M5</accession>
<protein>
    <submittedName>
        <fullName evidence="1">Prophage regulatory protein</fullName>
    </submittedName>
</protein>
<dbReference type="RefSeq" id="WP_009449672.1">
    <property type="nucleotide sequence ID" value="NZ_AMSI01000003.1"/>
</dbReference>
<dbReference type="Proteomes" id="UP000007374">
    <property type="component" value="Unassembled WGS sequence"/>
</dbReference>
<dbReference type="InterPro" id="IPR052931">
    <property type="entry name" value="Prophage_regulatory_activator"/>
</dbReference>
<keyword evidence="2" id="KW-1185">Reference proteome</keyword>
<dbReference type="Pfam" id="PF05930">
    <property type="entry name" value="Phage_AlpA"/>
    <property type="match status" value="1"/>
</dbReference>
<reference evidence="1 2" key="1">
    <citation type="journal article" date="2012" name="J. Bacteriol.">
        <title>Genome Sequence of Nitratireductor indicus Type Strain C115.</title>
        <authorList>
            <person name="Lai Q."/>
            <person name="Li G."/>
            <person name="Yu Z."/>
            <person name="Shao Z."/>
        </authorList>
    </citation>
    <scope>NUCLEOTIDE SEQUENCE [LARGE SCALE GENOMIC DNA]</scope>
    <source>
        <strain evidence="1 2">C115</strain>
    </source>
</reference>
<dbReference type="eggNOG" id="COG3311">
    <property type="taxonomic scope" value="Bacteria"/>
</dbReference>
<dbReference type="AlphaFoldDB" id="K2N7M5"/>
<dbReference type="PANTHER" id="PTHR36154">
    <property type="entry name" value="DNA-BINDING TRANSCRIPTIONAL ACTIVATOR ALPA"/>
    <property type="match status" value="1"/>
</dbReference>
<organism evidence="1 2">
    <name type="scientific">Nitratireductor indicus C115</name>
    <dbReference type="NCBI Taxonomy" id="1231190"/>
    <lineage>
        <taxon>Bacteria</taxon>
        <taxon>Pseudomonadati</taxon>
        <taxon>Pseudomonadota</taxon>
        <taxon>Alphaproteobacteria</taxon>
        <taxon>Hyphomicrobiales</taxon>
        <taxon>Phyllobacteriaceae</taxon>
        <taxon>Nitratireductor</taxon>
    </lineage>
</organism>
<sequence length="66" mass="7594">MKLKFLKMNEVVQRIGLNKASIYRLMAAGEFPRSVKISEIRVAWIESEVDAWMAERVAARDERIAA</sequence>
<name>K2N7M5_9HYPH</name>
<gene>
    <name evidence="1" type="ORF">NA8A_05583</name>
</gene>
<dbReference type="STRING" id="721133.SAMN05216176_101188"/>
<dbReference type="OrthoDB" id="9801242at2"/>
<evidence type="ECO:0000313" key="1">
    <source>
        <dbReference type="EMBL" id="EKF43478.1"/>
    </source>
</evidence>